<proteinExistence type="predicted"/>
<dbReference type="AlphaFoldDB" id="A0A5D0MDR2"/>
<name>A0A5D0MDR2_9BACT</name>
<evidence type="ECO:0000313" key="3">
    <source>
        <dbReference type="Proteomes" id="UP000324143"/>
    </source>
</evidence>
<dbReference type="Proteomes" id="UP000324143">
    <property type="component" value="Unassembled WGS sequence"/>
</dbReference>
<feature type="domain" description="Flavodoxin-like" evidence="1">
    <location>
        <begin position="3"/>
        <end position="153"/>
    </location>
</feature>
<sequence>MKALVVYYSRTGITQNLAENIAKNLNADMDEIKDKKSRSGLFGWFGAGKDAVLKKETEIEYDADPENYDVVIIGSPVWAGNITPAVRTYLNKFTFQKVAFFATYGGSEGKVFENLEKYSSRPLDKIGIKMKDVKLANMKQKVERFCKNIKEHF</sequence>
<dbReference type="GO" id="GO:0009055">
    <property type="term" value="F:electron transfer activity"/>
    <property type="evidence" value="ECO:0007669"/>
    <property type="project" value="InterPro"/>
</dbReference>
<evidence type="ECO:0000259" key="1">
    <source>
        <dbReference type="PROSITE" id="PS50902"/>
    </source>
</evidence>
<dbReference type="PROSITE" id="PS50902">
    <property type="entry name" value="FLAVODOXIN_LIKE"/>
    <property type="match status" value="1"/>
</dbReference>
<dbReference type="InterPro" id="IPR008254">
    <property type="entry name" value="Flavodoxin/NO_synth"/>
</dbReference>
<reference evidence="2" key="1">
    <citation type="submission" date="2019-08" db="EMBL/GenBank/DDBJ databases">
        <title>Genomic characterization of a novel candidate phylum (ARYD3) from a high temperature, high salinity tertiary oil reservoir in north central Oklahoma, USA.</title>
        <authorList>
            <person name="Youssef N.H."/>
            <person name="Yadav A."/>
            <person name="Elshahed M.S."/>
        </authorList>
    </citation>
    <scope>NUCLEOTIDE SEQUENCE [LARGE SCALE GENOMIC DNA]</scope>
    <source>
        <strain evidence="2">ARYD3</strain>
    </source>
</reference>
<organism evidence="2 3">
    <name type="scientific">Candidatus Mcinerneyibacterium aminivorans</name>
    <dbReference type="NCBI Taxonomy" id="2703815"/>
    <lineage>
        <taxon>Bacteria</taxon>
        <taxon>Candidatus Macinerneyibacteriota</taxon>
        <taxon>Candidatus Mcinerneyibacteria</taxon>
        <taxon>Candidatus Mcinerneyibacteriales</taxon>
        <taxon>Candidatus Mcinerneyibacteriaceae</taxon>
        <taxon>Candidatus Mcinerneyibacterium</taxon>
    </lineage>
</organism>
<dbReference type="PROSITE" id="PS00201">
    <property type="entry name" value="FLAVODOXIN"/>
    <property type="match status" value="1"/>
</dbReference>
<dbReference type="EMBL" id="VSIX01000130">
    <property type="protein sequence ID" value="TYB30492.1"/>
    <property type="molecule type" value="Genomic_DNA"/>
</dbReference>
<dbReference type="Gene3D" id="3.40.50.360">
    <property type="match status" value="1"/>
</dbReference>
<keyword evidence="3" id="KW-1185">Reference proteome</keyword>
<dbReference type="InterPro" id="IPR001226">
    <property type="entry name" value="Flavodoxin_CS"/>
</dbReference>
<dbReference type="PANTHER" id="PTHR39201:SF1">
    <property type="entry name" value="FLAVODOXIN-LIKE DOMAIN-CONTAINING PROTEIN"/>
    <property type="match status" value="1"/>
</dbReference>
<gene>
    <name evidence="2" type="ORF">FXF47_08890</name>
</gene>
<dbReference type="InterPro" id="IPR029039">
    <property type="entry name" value="Flavoprotein-like_sf"/>
</dbReference>
<dbReference type="SUPFAM" id="SSF52218">
    <property type="entry name" value="Flavoproteins"/>
    <property type="match status" value="1"/>
</dbReference>
<dbReference type="PANTHER" id="PTHR39201">
    <property type="entry name" value="EXPORTED PROTEIN-RELATED"/>
    <property type="match status" value="1"/>
</dbReference>
<protein>
    <submittedName>
        <fullName evidence="2">Flavodoxin</fullName>
    </submittedName>
</protein>
<dbReference type="Pfam" id="PF12682">
    <property type="entry name" value="Flavodoxin_4"/>
    <property type="match status" value="1"/>
</dbReference>
<accession>A0A5D0MDR2</accession>
<dbReference type="GO" id="GO:0010181">
    <property type="term" value="F:FMN binding"/>
    <property type="evidence" value="ECO:0007669"/>
    <property type="project" value="InterPro"/>
</dbReference>
<evidence type="ECO:0000313" key="2">
    <source>
        <dbReference type="EMBL" id="TYB30492.1"/>
    </source>
</evidence>
<comment type="caution">
    <text evidence="2">The sequence shown here is derived from an EMBL/GenBank/DDBJ whole genome shotgun (WGS) entry which is preliminary data.</text>
</comment>